<proteinExistence type="predicted"/>
<evidence type="ECO:0000313" key="2">
    <source>
        <dbReference type="EMBL" id="KAL0059560.1"/>
    </source>
</evidence>
<dbReference type="Proteomes" id="UP001437256">
    <property type="component" value="Unassembled WGS sequence"/>
</dbReference>
<organism evidence="2 3">
    <name type="scientific">Marasmius tenuissimus</name>
    <dbReference type="NCBI Taxonomy" id="585030"/>
    <lineage>
        <taxon>Eukaryota</taxon>
        <taxon>Fungi</taxon>
        <taxon>Dikarya</taxon>
        <taxon>Basidiomycota</taxon>
        <taxon>Agaricomycotina</taxon>
        <taxon>Agaricomycetes</taxon>
        <taxon>Agaricomycetidae</taxon>
        <taxon>Agaricales</taxon>
        <taxon>Marasmiineae</taxon>
        <taxon>Marasmiaceae</taxon>
        <taxon>Marasmius</taxon>
    </lineage>
</organism>
<feature type="region of interest" description="Disordered" evidence="1">
    <location>
        <begin position="295"/>
        <end position="317"/>
    </location>
</feature>
<comment type="caution">
    <text evidence="2">The sequence shown here is derived from an EMBL/GenBank/DDBJ whole genome shotgun (WGS) entry which is preliminary data.</text>
</comment>
<dbReference type="EMBL" id="JBBXMP010000219">
    <property type="protein sequence ID" value="KAL0059560.1"/>
    <property type="molecule type" value="Genomic_DNA"/>
</dbReference>
<feature type="region of interest" description="Disordered" evidence="1">
    <location>
        <begin position="334"/>
        <end position="414"/>
    </location>
</feature>
<dbReference type="InterPro" id="IPR046521">
    <property type="entry name" value="DUF6698"/>
</dbReference>
<evidence type="ECO:0000313" key="3">
    <source>
        <dbReference type="Proteomes" id="UP001437256"/>
    </source>
</evidence>
<feature type="compositionally biased region" description="Acidic residues" evidence="1">
    <location>
        <begin position="352"/>
        <end position="362"/>
    </location>
</feature>
<gene>
    <name evidence="2" type="ORF">AAF712_013705</name>
</gene>
<evidence type="ECO:0000256" key="1">
    <source>
        <dbReference type="SAM" id="MobiDB-lite"/>
    </source>
</evidence>
<accession>A0ABR2ZDZ0</accession>
<dbReference type="Pfam" id="PF20414">
    <property type="entry name" value="DUF6698"/>
    <property type="match status" value="1"/>
</dbReference>
<keyword evidence="3" id="KW-1185">Reference proteome</keyword>
<protein>
    <submittedName>
        <fullName evidence="2">Uncharacterized protein</fullName>
    </submittedName>
</protein>
<sequence>MERIGEEQFLQDLEDLLDANMVDDLAQILDGARKEARTQDMRNLKEDDLKYLLNFLGQAMFDPPIDPKGPKGERGLEHDQVAQVMIPAEHVPQFDLDKKAYLAKVENGEIEFNEQDMPLAFYEDGNYDKNDHEDSLFQSSFVVQASCFSGPSAAAMHGKTLKPGNCNSFNQSKAATHGLTKATEETIIYALIQGYHAISLSGTWQKGQSSIDNRALWDAAKAFFTQPHFRMNCLYWWDNQLSIKKTKAKKVAGSDIDVNPKSTLGKTREKAKLRAMFGVAAKAAAAVGAQVLETTKAEDMDNDESIQDVGNDDHLMPDWEEGAFAETQGVSHATQLGGRATSDADAGTQEESVTEPETEDENPPPHKSAKGVNPHYRRITALHVVEESDAEDGEAQKPQKLTSSTAVRRRQAPN</sequence>
<name>A0ABR2ZDZ0_9AGAR</name>
<reference evidence="2 3" key="1">
    <citation type="submission" date="2024-05" db="EMBL/GenBank/DDBJ databases">
        <title>A draft genome resource for the thread blight pathogen Marasmius tenuissimus strain MS-2.</title>
        <authorList>
            <person name="Yulfo-Soto G.E."/>
            <person name="Baruah I.K."/>
            <person name="Amoako-Attah I."/>
            <person name="Bukari Y."/>
            <person name="Meinhardt L.W."/>
            <person name="Bailey B.A."/>
            <person name="Cohen S.P."/>
        </authorList>
    </citation>
    <scope>NUCLEOTIDE SEQUENCE [LARGE SCALE GENOMIC DNA]</scope>
    <source>
        <strain evidence="2 3">MS-2</strain>
    </source>
</reference>